<reference evidence="2 3" key="1">
    <citation type="submission" date="2019-03" db="EMBL/GenBank/DDBJ databases">
        <title>Genomic Encyclopedia of Archaeal and Bacterial Type Strains, Phase II (KMG-II): from individual species to whole genera.</title>
        <authorList>
            <person name="Goeker M."/>
        </authorList>
    </citation>
    <scope>NUCLEOTIDE SEQUENCE [LARGE SCALE GENOMIC DNA]</scope>
    <source>
        <strain evidence="2 3">DSM 22554</strain>
    </source>
</reference>
<evidence type="ECO:0000313" key="3">
    <source>
        <dbReference type="Proteomes" id="UP000294616"/>
    </source>
</evidence>
<dbReference type="OrthoDB" id="798836at2"/>
<name>A0A4R1LW44_9SPHI</name>
<accession>A0A4R1LW44</accession>
<dbReference type="AlphaFoldDB" id="A0A4R1LW44"/>
<comment type="caution">
    <text evidence="2">The sequence shown here is derived from an EMBL/GenBank/DDBJ whole genome shotgun (WGS) entry which is preliminary data.</text>
</comment>
<protein>
    <submittedName>
        <fullName evidence="2">Uncharacterized protein</fullName>
    </submittedName>
</protein>
<organism evidence="2 3">
    <name type="scientific">Albibacterium bauzanense</name>
    <dbReference type="NCBI Taxonomy" id="653929"/>
    <lineage>
        <taxon>Bacteria</taxon>
        <taxon>Pseudomonadati</taxon>
        <taxon>Bacteroidota</taxon>
        <taxon>Sphingobacteriia</taxon>
        <taxon>Sphingobacteriales</taxon>
        <taxon>Sphingobacteriaceae</taxon>
        <taxon>Albibacterium</taxon>
    </lineage>
</organism>
<dbReference type="InterPro" id="IPR058512">
    <property type="entry name" value="DUF8199"/>
</dbReference>
<gene>
    <name evidence="2" type="ORF">C8N28_2273</name>
</gene>
<dbReference type="Pfam" id="PF26622">
    <property type="entry name" value="DUF8199"/>
    <property type="match status" value="1"/>
</dbReference>
<feature type="region of interest" description="Disordered" evidence="1">
    <location>
        <begin position="41"/>
        <end position="66"/>
    </location>
</feature>
<dbReference type="EMBL" id="SMGO01000002">
    <property type="protein sequence ID" value="TCK83666.1"/>
    <property type="molecule type" value="Genomic_DNA"/>
</dbReference>
<dbReference type="Proteomes" id="UP000294616">
    <property type="component" value="Unassembled WGS sequence"/>
</dbReference>
<evidence type="ECO:0000256" key="1">
    <source>
        <dbReference type="SAM" id="MobiDB-lite"/>
    </source>
</evidence>
<sequence length="141" mass="15741">MRKTCAISFAAFYLLLTTGMFVCIVHCAGEYLLKPQVSNNHHSEETKSHDKAKPHSHEKEPCSKDKDCKCCDQHGEYAISENIQNGGSPLFSAIAILTFPTDSNDLFIPYKEVKSMDWPKGNAPPGILKIPLYISNRTLLI</sequence>
<keyword evidence="3" id="KW-1185">Reference proteome</keyword>
<dbReference type="RefSeq" id="WP_132224844.1">
    <property type="nucleotide sequence ID" value="NZ_SMGO01000002.1"/>
</dbReference>
<proteinExistence type="predicted"/>
<evidence type="ECO:0000313" key="2">
    <source>
        <dbReference type="EMBL" id="TCK83666.1"/>
    </source>
</evidence>